<gene>
    <name evidence="1" type="ORF">OA57_09460</name>
</gene>
<keyword evidence="2" id="KW-1185">Reference proteome</keyword>
<accession>A0A0A3AKJ7</accession>
<dbReference type="EMBL" id="JSUM01000014">
    <property type="protein sequence ID" value="KGQ69851.1"/>
    <property type="molecule type" value="Genomic_DNA"/>
</dbReference>
<dbReference type="Proteomes" id="UP000030380">
    <property type="component" value="Unassembled WGS sequence"/>
</dbReference>
<comment type="caution">
    <text evidence="1">The sequence shown here is derived from an EMBL/GenBank/DDBJ whole genome shotgun (WGS) entry which is preliminary data.</text>
</comment>
<dbReference type="AlphaFoldDB" id="A0A0A3AKJ7"/>
<evidence type="ECO:0000313" key="1">
    <source>
        <dbReference type="EMBL" id="KGQ69851.1"/>
    </source>
</evidence>
<dbReference type="STRING" id="505317.OA57_09460"/>
<organism evidence="1 2">
    <name type="scientific">Chelonobacter oris</name>
    <dbReference type="NCBI Taxonomy" id="505317"/>
    <lineage>
        <taxon>Bacteria</taxon>
        <taxon>Pseudomonadati</taxon>
        <taxon>Pseudomonadota</taxon>
        <taxon>Gammaproteobacteria</taxon>
        <taxon>Pasteurellales</taxon>
        <taxon>Pasteurellaceae</taxon>
        <taxon>Chelonobacter</taxon>
    </lineage>
</organism>
<evidence type="ECO:0000313" key="2">
    <source>
        <dbReference type="Proteomes" id="UP000030380"/>
    </source>
</evidence>
<reference evidence="1 2" key="1">
    <citation type="submission" date="2014-11" db="EMBL/GenBank/DDBJ databases">
        <title>Draft genome sequence of Chelonobacter oris 1662T, associated with respiratory disease in Hermann's Tortoises.</title>
        <authorList>
            <person name="Kudirkiene E."/>
            <person name="Hansen M.J."/>
            <person name="Bojesen A.M."/>
        </authorList>
    </citation>
    <scope>NUCLEOTIDE SEQUENCE [LARGE SCALE GENOMIC DNA]</scope>
    <source>
        <strain evidence="1 2">1662</strain>
    </source>
</reference>
<name>A0A0A3AKJ7_9PAST</name>
<proteinExistence type="predicted"/>
<protein>
    <submittedName>
        <fullName evidence="1">Uncharacterized protein</fullName>
    </submittedName>
</protein>
<sequence>MHFFLDHYYLFEFYSGLLIAKNSRNATITLSSHHSISKPPNAERLFSARSQLKPISCRQPQLKLPDPPQVW</sequence>